<keyword evidence="8" id="KW-0418">Kinase</keyword>
<keyword evidence="12" id="KW-0675">Receptor</keyword>
<feature type="domain" description="Protein kinase" evidence="17">
    <location>
        <begin position="373"/>
        <end position="649"/>
    </location>
</feature>
<evidence type="ECO:0000256" key="5">
    <source>
        <dbReference type="ARBA" id="ARBA00022729"/>
    </source>
</evidence>
<dbReference type="PROSITE" id="PS00107">
    <property type="entry name" value="PROTEIN_KINASE_ATP"/>
    <property type="match status" value="1"/>
</dbReference>
<evidence type="ECO:0000259" key="18">
    <source>
        <dbReference type="PROSITE" id="PS51473"/>
    </source>
</evidence>
<evidence type="ECO:0000256" key="11">
    <source>
        <dbReference type="ARBA" id="ARBA00023136"/>
    </source>
</evidence>
<dbReference type="FunFam" id="3.30.200.20:FF:000727">
    <property type="entry name" value="Cysteine-rich RLK (RECEPTOR-like protein kinase) 23"/>
    <property type="match status" value="1"/>
</dbReference>
<accession>A0A7N2LTN7</accession>
<feature type="signal peptide" evidence="16">
    <location>
        <begin position="1"/>
        <end position="27"/>
    </location>
</feature>
<reference evidence="19 20" key="1">
    <citation type="journal article" date="2016" name="G3 (Bethesda)">
        <title>First Draft Assembly and Annotation of the Genome of a California Endemic Oak Quercus lobata Nee (Fagaceae).</title>
        <authorList>
            <person name="Sork V.L."/>
            <person name="Fitz-Gibbon S.T."/>
            <person name="Puiu D."/>
            <person name="Crepeau M."/>
            <person name="Gugger P.F."/>
            <person name="Sherman R."/>
            <person name="Stevens K."/>
            <person name="Langley C.H."/>
            <person name="Pellegrini M."/>
            <person name="Salzberg S.L."/>
        </authorList>
    </citation>
    <scope>NUCLEOTIDE SEQUENCE [LARGE SCALE GENOMIC DNA]</scope>
    <source>
        <strain evidence="19 20">cv. SW786</strain>
    </source>
</reference>
<protein>
    <recommendedName>
        <fullName evidence="21">Cysteine-rich receptor-like protein kinase 25</fullName>
    </recommendedName>
</protein>
<dbReference type="CDD" id="cd23509">
    <property type="entry name" value="Gnk2-like"/>
    <property type="match status" value="2"/>
</dbReference>
<dbReference type="PROSITE" id="PS50011">
    <property type="entry name" value="PROTEIN_KINASE_DOM"/>
    <property type="match status" value="1"/>
</dbReference>
<dbReference type="OMA" id="FHCAKED"/>
<keyword evidence="9 14" id="KW-0067">ATP-binding</keyword>
<dbReference type="Gene3D" id="3.30.430.20">
    <property type="entry name" value="Gnk2 domain, C-X8-C-X2-C motif"/>
    <property type="match status" value="2"/>
</dbReference>
<dbReference type="PANTHER" id="PTHR27002:SF1050">
    <property type="entry name" value="CYSTEINE-RICH RECEPTOR-LIKE PROTEIN KINASE 5"/>
    <property type="match status" value="1"/>
</dbReference>
<keyword evidence="3" id="KW-0808">Transferase</keyword>
<evidence type="ECO:0000256" key="16">
    <source>
        <dbReference type="SAM" id="SignalP"/>
    </source>
</evidence>
<dbReference type="GO" id="GO:0005886">
    <property type="term" value="C:plasma membrane"/>
    <property type="evidence" value="ECO:0007669"/>
    <property type="project" value="TreeGrafter"/>
</dbReference>
<reference evidence="19" key="2">
    <citation type="submission" date="2021-01" db="UniProtKB">
        <authorList>
            <consortium name="EnsemblPlants"/>
        </authorList>
    </citation>
    <scope>IDENTIFICATION</scope>
</reference>
<dbReference type="AlphaFoldDB" id="A0A7N2LTN7"/>
<dbReference type="PROSITE" id="PS51473">
    <property type="entry name" value="GNK2"/>
    <property type="match status" value="2"/>
</dbReference>
<feature type="transmembrane region" description="Helical" evidence="15">
    <location>
        <begin position="300"/>
        <end position="322"/>
    </location>
</feature>
<evidence type="ECO:0000256" key="4">
    <source>
        <dbReference type="ARBA" id="ARBA00022692"/>
    </source>
</evidence>
<evidence type="ECO:0000256" key="15">
    <source>
        <dbReference type="SAM" id="Phobius"/>
    </source>
</evidence>
<name>A0A7N2LTN7_QUELO</name>
<dbReference type="InParanoid" id="A0A7N2LTN7"/>
<evidence type="ECO:0000256" key="3">
    <source>
        <dbReference type="ARBA" id="ARBA00022679"/>
    </source>
</evidence>
<dbReference type="InterPro" id="IPR000719">
    <property type="entry name" value="Prot_kinase_dom"/>
</dbReference>
<dbReference type="GO" id="GO:0009751">
    <property type="term" value="P:response to salicylic acid"/>
    <property type="evidence" value="ECO:0007669"/>
    <property type="project" value="UniProtKB-ARBA"/>
</dbReference>
<dbReference type="EMBL" id="LRBV02000005">
    <property type="status" value="NOT_ANNOTATED_CDS"/>
    <property type="molecule type" value="Genomic_DNA"/>
</dbReference>
<evidence type="ECO:0000313" key="20">
    <source>
        <dbReference type="Proteomes" id="UP000594261"/>
    </source>
</evidence>
<dbReference type="Pfam" id="PF07714">
    <property type="entry name" value="PK_Tyr_Ser-Thr"/>
    <property type="match status" value="1"/>
</dbReference>
<keyword evidence="4 15" id="KW-0812">Transmembrane</keyword>
<keyword evidence="6" id="KW-0677">Repeat</keyword>
<evidence type="ECO:0000256" key="14">
    <source>
        <dbReference type="PROSITE-ProRule" id="PRU10141"/>
    </source>
</evidence>
<keyword evidence="11 15" id="KW-0472">Membrane</keyword>
<dbReference type="Proteomes" id="UP000594261">
    <property type="component" value="Chromosome 5"/>
</dbReference>
<dbReference type="Pfam" id="PF01657">
    <property type="entry name" value="Stress-antifung"/>
    <property type="match status" value="2"/>
</dbReference>
<feature type="domain" description="Gnk2-homologous" evidence="18">
    <location>
        <begin position="140"/>
        <end position="248"/>
    </location>
</feature>
<dbReference type="InterPro" id="IPR038408">
    <property type="entry name" value="GNK2_sf"/>
</dbReference>
<dbReference type="GO" id="GO:0004674">
    <property type="term" value="F:protein serine/threonine kinase activity"/>
    <property type="evidence" value="ECO:0007669"/>
    <property type="project" value="UniProtKB-KW"/>
</dbReference>
<feature type="domain" description="Gnk2-homologous" evidence="18">
    <location>
        <begin position="30"/>
        <end position="134"/>
    </location>
</feature>
<dbReference type="FunFam" id="3.30.430.20:FF:000012">
    <property type="entry name" value="Cysteine-rich receptor-like protein kinase 25"/>
    <property type="match status" value="1"/>
</dbReference>
<evidence type="ECO:0000256" key="13">
    <source>
        <dbReference type="ARBA" id="ARBA00023180"/>
    </source>
</evidence>
<dbReference type="InterPro" id="IPR001245">
    <property type="entry name" value="Ser-Thr/Tyr_kinase_cat_dom"/>
</dbReference>
<organism evidence="19 20">
    <name type="scientific">Quercus lobata</name>
    <name type="common">Valley oak</name>
    <dbReference type="NCBI Taxonomy" id="97700"/>
    <lineage>
        <taxon>Eukaryota</taxon>
        <taxon>Viridiplantae</taxon>
        <taxon>Streptophyta</taxon>
        <taxon>Embryophyta</taxon>
        <taxon>Tracheophyta</taxon>
        <taxon>Spermatophyta</taxon>
        <taxon>Magnoliopsida</taxon>
        <taxon>eudicotyledons</taxon>
        <taxon>Gunneridae</taxon>
        <taxon>Pentapetalae</taxon>
        <taxon>rosids</taxon>
        <taxon>fabids</taxon>
        <taxon>Fagales</taxon>
        <taxon>Fagaceae</taxon>
        <taxon>Quercus</taxon>
    </lineage>
</organism>
<keyword evidence="5 16" id="KW-0732">Signal</keyword>
<dbReference type="GO" id="GO:0005524">
    <property type="term" value="F:ATP binding"/>
    <property type="evidence" value="ECO:0007669"/>
    <property type="project" value="UniProtKB-UniRule"/>
</dbReference>
<evidence type="ECO:0008006" key="21">
    <source>
        <dbReference type="Google" id="ProtNLM"/>
    </source>
</evidence>
<feature type="chain" id="PRO_5029671949" description="Cysteine-rich receptor-like protein kinase 25" evidence="16">
    <location>
        <begin position="28"/>
        <end position="697"/>
    </location>
</feature>
<evidence type="ECO:0000256" key="2">
    <source>
        <dbReference type="ARBA" id="ARBA00022527"/>
    </source>
</evidence>
<sequence>MTSLNSMTLLFISMLSLSFLSRTTTHAADPVHLKEVCANTTFSPNSIYQSNLNSLLSSLSSNATQNLEFYNTTSGQNTPNPVYGLFLCRGDVTPQLCQECVAAAVKEVTKKCSREKVAVIWYDECMLRYSNRSFFSTVDEKPRFALLNTQNITEQDKFNKLLAKSMNETAAQASNAPIGAKKYGTKEVSISAFQTLYNLVQCTADLSRNDCSTCLQAAIKLLPWCCSGKQGGRVIFPSCSVRYELYPFYRMENATLPPAPIHPSSHTVASTKSSLSLSRRLESRLQAQQQLIGKKKISTATIIVIVVPIAALVLVILSFCFLKMRARKKSNAIKGESFKKSDQILNYQAASELTTVDTLQYDFGTIEAATNKFSDDNKIGEGGFGKVYKGTLPSGQVIAVKRLGKSSGQGVKQFKNEVELQAKLQHKNLAGVLGFCLEGEEKILIYEFVPNRSLDNFIYDSKKQGQLDWATRYKIISGIARGIQYLHKDSQLRIIHRDLKASSILLDADMNPKISDFGIARILEVDQTQKNASRIVGTYGYMSPEYAMQGEYSEKSDVYSFGVLVLEIITGKKNSDFESEGAEDLLSYLWIHWRDGRPLELLDPTLEGFYLIDEAIKCIHVGLLCVQKDPADRPTMASIVLTLSSHSVSLPTPLQPAFFLRNTDQNLPQMYMESDQSTSMSISWSINDESVTEPHAR</sequence>
<dbReference type="SUPFAM" id="SSF56112">
    <property type="entry name" value="Protein kinase-like (PK-like)"/>
    <property type="match status" value="1"/>
</dbReference>
<evidence type="ECO:0000256" key="1">
    <source>
        <dbReference type="ARBA" id="ARBA00004167"/>
    </source>
</evidence>
<keyword evidence="10 15" id="KW-1133">Transmembrane helix</keyword>
<dbReference type="GO" id="GO:0042742">
    <property type="term" value="P:defense response to bacterium"/>
    <property type="evidence" value="ECO:0007669"/>
    <property type="project" value="UniProtKB-ARBA"/>
</dbReference>
<keyword evidence="20" id="KW-1185">Reference proteome</keyword>
<dbReference type="Gene3D" id="3.30.200.20">
    <property type="entry name" value="Phosphorylase Kinase, domain 1"/>
    <property type="match status" value="1"/>
</dbReference>
<evidence type="ECO:0000256" key="12">
    <source>
        <dbReference type="ARBA" id="ARBA00023170"/>
    </source>
</evidence>
<dbReference type="Gene3D" id="1.10.510.10">
    <property type="entry name" value="Transferase(Phosphotransferase) domain 1"/>
    <property type="match status" value="1"/>
</dbReference>
<dbReference type="InterPro" id="IPR017441">
    <property type="entry name" value="Protein_kinase_ATP_BS"/>
</dbReference>
<keyword evidence="7 14" id="KW-0547">Nucleotide-binding</keyword>
<evidence type="ECO:0000256" key="8">
    <source>
        <dbReference type="ARBA" id="ARBA00022777"/>
    </source>
</evidence>
<dbReference type="FunFam" id="3.30.430.20:FF:000003">
    <property type="entry name" value="Cysteine-rich RLK (RECEPTOR-like protein kinase) 10"/>
    <property type="match status" value="1"/>
</dbReference>
<comment type="subcellular location">
    <subcellularLocation>
        <location evidence="1">Membrane</location>
        <topology evidence="1">Single-pass membrane protein</topology>
    </subcellularLocation>
</comment>
<evidence type="ECO:0000256" key="9">
    <source>
        <dbReference type="ARBA" id="ARBA00022840"/>
    </source>
</evidence>
<evidence type="ECO:0000256" key="6">
    <source>
        <dbReference type="ARBA" id="ARBA00022737"/>
    </source>
</evidence>
<dbReference type="EnsemblPlants" id="QL05p075815:mrna">
    <property type="protein sequence ID" value="QL05p075815:mrna"/>
    <property type="gene ID" value="QL05p075815"/>
</dbReference>
<evidence type="ECO:0000256" key="7">
    <source>
        <dbReference type="ARBA" id="ARBA00022741"/>
    </source>
</evidence>
<evidence type="ECO:0000259" key="17">
    <source>
        <dbReference type="PROSITE" id="PS50011"/>
    </source>
</evidence>
<dbReference type="Gramene" id="QL05p075815:mrna">
    <property type="protein sequence ID" value="QL05p075815:mrna"/>
    <property type="gene ID" value="QL05p075815"/>
</dbReference>
<feature type="binding site" evidence="14">
    <location>
        <position position="401"/>
    </location>
    <ligand>
        <name>ATP</name>
        <dbReference type="ChEBI" id="CHEBI:30616"/>
    </ligand>
</feature>
<dbReference type="PANTHER" id="PTHR27002">
    <property type="entry name" value="RECEPTOR-LIKE SERINE/THREONINE-PROTEIN KINASE SD1-8"/>
    <property type="match status" value="1"/>
</dbReference>
<dbReference type="CDD" id="cd14066">
    <property type="entry name" value="STKc_IRAK"/>
    <property type="match status" value="1"/>
</dbReference>
<keyword evidence="13" id="KW-0325">Glycoprotein</keyword>
<evidence type="ECO:0000313" key="19">
    <source>
        <dbReference type="EnsemblPlants" id="QL05p075815:mrna"/>
    </source>
</evidence>
<evidence type="ECO:0000256" key="10">
    <source>
        <dbReference type="ARBA" id="ARBA00022989"/>
    </source>
</evidence>
<dbReference type="InterPro" id="IPR002902">
    <property type="entry name" value="GNK2"/>
</dbReference>
<proteinExistence type="predicted"/>
<dbReference type="InterPro" id="IPR011009">
    <property type="entry name" value="Kinase-like_dom_sf"/>
</dbReference>
<keyword evidence="2" id="KW-0723">Serine/threonine-protein kinase</keyword>
<dbReference type="FunFam" id="1.10.510.10:FF:000129">
    <property type="entry name" value="cysteine-rich receptor-like protein kinase 10"/>
    <property type="match status" value="1"/>
</dbReference>